<accession>A0A0L6CSA9</accession>
<dbReference type="PATRIC" id="fig|74031.6.peg.2888"/>
<proteinExistence type="predicted"/>
<dbReference type="PROSITE" id="PS51257">
    <property type="entry name" value="PROKAR_LIPOPROTEIN"/>
    <property type="match status" value="1"/>
</dbReference>
<dbReference type="RefSeq" id="WP_050663688.1">
    <property type="nucleotide sequence ID" value="NZ_CP118494.1"/>
</dbReference>
<dbReference type="STRING" id="74031.SAMN04488077_1054"/>
<organism evidence="1 2">
    <name type="scientific">Roseovarius tolerans</name>
    <dbReference type="NCBI Taxonomy" id="74031"/>
    <lineage>
        <taxon>Bacteria</taxon>
        <taxon>Pseudomonadati</taxon>
        <taxon>Pseudomonadota</taxon>
        <taxon>Alphaproteobacteria</taxon>
        <taxon>Rhodobacterales</taxon>
        <taxon>Roseobacteraceae</taxon>
        <taxon>Roseovarius</taxon>
    </lineage>
</organism>
<dbReference type="Proteomes" id="UP000037046">
    <property type="component" value="Unassembled WGS sequence"/>
</dbReference>
<comment type="caution">
    <text evidence="1">The sequence shown here is derived from an EMBL/GenBank/DDBJ whole genome shotgun (WGS) entry which is preliminary data.</text>
</comment>
<dbReference type="AlphaFoldDB" id="A0A0L6CSA9"/>
<dbReference type="EMBL" id="LGVV01000046">
    <property type="protein sequence ID" value="KNX40596.1"/>
    <property type="molecule type" value="Genomic_DNA"/>
</dbReference>
<reference evidence="2" key="1">
    <citation type="submission" date="2015-07" db="EMBL/GenBank/DDBJ databases">
        <title>Draft Genome Sequence of Roseovarius tolerans EL-164, a producer of N-Acylated Alanine Methyl Esters (NAMEs).</title>
        <authorList>
            <person name="Voget S."/>
            <person name="Bruns H."/>
            <person name="Wagner-Doebler I."/>
            <person name="Schulz S."/>
            <person name="Daniel R."/>
        </authorList>
    </citation>
    <scope>NUCLEOTIDE SEQUENCE [LARGE SCALE GENOMIC DNA]</scope>
    <source>
        <strain evidence="2">EL-164</strain>
    </source>
</reference>
<gene>
    <name evidence="1" type="ORF">ROTO_28370</name>
</gene>
<evidence type="ECO:0000313" key="2">
    <source>
        <dbReference type="Proteomes" id="UP000037046"/>
    </source>
</evidence>
<name>A0A0L6CSA9_9RHOB</name>
<evidence type="ECO:0000313" key="1">
    <source>
        <dbReference type="EMBL" id="KNX40596.1"/>
    </source>
</evidence>
<protein>
    <submittedName>
        <fullName evidence="1">Uncharacterized protein</fullName>
    </submittedName>
</protein>
<keyword evidence="2" id="KW-1185">Reference proteome</keyword>
<sequence>MTRAVLTGLALIALAGCGADGDPVRPSVNTTVSAGTGGVHTSVSTGVRVGGVNVGVGVGL</sequence>